<evidence type="ECO:0000313" key="1">
    <source>
        <dbReference type="EMBL" id="PNR38859.1"/>
    </source>
</evidence>
<dbReference type="PANTHER" id="PTHR11439">
    <property type="entry name" value="GAG-POL-RELATED RETROTRANSPOSON"/>
    <property type="match status" value="1"/>
</dbReference>
<reference evidence="1 3" key="2">
    <citation type="journal article" date="2018" name="Plant J.">
        <title>The Physcomitrella patens chromosome-scale assembly reveals moss genome structure and evolution.</title>
        <authorList>
            <person name="Lang D."/>
            <person name="Ullrich K.K."/>
            <person name="Murat F."/>
            <person name="Fuchs J."/>
            <person name="Jenkins J."/>
            <person name="Haas F.B."/>
            <person name="Piednoel M."/>
            <person name="Gundlach H."/>
            <person name="Van Bel M."/>
            <person name="Meyberg R."/>
            <person name="Vives C."/>
            <person name="Morata J."/>
            <person name="Symeonidi A."/>
            <person name="Hiss M."/>
            <person name="Muchero W."/>
            <person name="Kamisugi Y."/>
            <person name="Saleh O."/>
            <person name="Blanc G."/>
            <person name="Decker E.L."/>
            <person name="van Gessel N."/>
            <person name="Grimwood J."/>
            <person name="Hayes R.D."/>
            <person name="Graham S.W."/>
            <person name="Gunter L.E."/>
            <person name="McDaniel S.F."/>
            <person name="Hoernstein S.N.W."/>
            <person name="Larsson A."/>
            <person name="Li F.W."/>
            <person name="Perroud P.F."/>
            <person name="Phillips J."/>
            <person name="Ranjan P."/>
            <person name="Rokshar D.S."/>
            <person name="Rothfels C.J."/>
            <person name="Schneider L."/>
            <person name="Shu S."/>
            <person name="Stevenson D.W."/>
            <person name="Thummler F."/>
            <person name="Tillich M."/>
            <person name="Villarreal Aguilar J.C."/>
            <person name="Widiez T."/>
            <person name="Wong G.K."/>
            <person name="Wymore A."/>
            <person name="Zhang Y."/>
            <person name="Zimmer A.D."/>
            <person name="Quatrano R.S."/>
            <person name="Mayer K.F.X."/>
            <person name="Goodstein D."/>
            <person name="Casacuberta J.M."/>
            <person name="Vandepoele K."/>
            <person name="Reski R."/>
            <person name="Cuming A.C."/>
            <person name="Tuskan G.A."/>
            <person name="Maumus F."/>
            <person name="Salse J."/>
            <person name="Schmutz J."/>
            <person name="Rensing S.A."/>
        </authorList>
    </citation>
    <scope>NUCLEOTIDE SEQUENCE [LARGE SCALE GENOMIC DNA]</scope>
    <source>
        <strain evidence="2 3">cv. Gransden 2004</strain>
    </source>
</reference>
<dbReference type="EnsemblPlants" id="Pp3c15_880V3.1">
    <property type="protein sequence ID" value="Pp3c15_880V3.1"/>
    <property type="gene ID" value="Pp3c15_880"/>
</dbReference>
<gene>
    <name evidence="1" type="ORF">PHYPA_019137</name>
</gene>
<sequence length="153" mass="17511">MIEHPKLIIDSGKEEVDPILYRRYVGKLIQLIHICYDICLAVGLLHQRGVKQIRRYLNRIRNHGILFVKGEQLAMVGHVDFDYAGDRANGSSTTGFVFQQGTSSTLWHSKCQLAVALSSTKSAIKLAYNLILHQHTKHISKHYHYSREKIESK</sequence>
<keyword evidence="3" id="KW-1185">Reference proteome</keyword>
<dbReference type="Gramene" id="Pp3c15_880V3.1">
    <property type="protein sequence ID" value="Pp3c15_880V3.1"/>
    <property type="gene ID" value="Pp3c15_880"/>
</dbReference>
<evidence type="ECO:0000313" key="3">
    <source>
        <dbReference type="Proteomes" id="UP000006727"/>
    </source>
</evidence>
<evidence type="ECO:0000313" key="2">
    <source>
        <dbReference type="EnsemblPlants" id="Pp3c15_880V3.1"/>
    </source>
</evidence>
<name>A0A2K1JBF0_PHYPA</name>
<dbReference type="Proteomes" id="UP000006727">
    <property type="component" value="Chromosome 15"/>
</dbReference>
<reference evidence="2" key="3">
    <citation type="submission" date="2020-12" db="UniProtKB">
        <authorList>
            <consortium name="EnsemblPlants"/>
        </authorList>
    </citation>
    <scope>IDENTIFICATION</scope>
</reference>
<dbReference type="EMBL" id="ABEU02000015">
    <property type="protein sequence ID" value="PNR38859.1"/>
    <property type="molecule type" value="Genomic_DNA"/>
</dbReference>
<dbReference type="STRING" id="3218.A0A2K1JBF0"/>
<dbReference type="AlphaFoldDB" id="A0A2K1JBF0"/>
<organism evidence="1">
    <name type="scientific">Physcomitrium patens</name>
    <name type="common">Spreading-leaved earth moss</name>
    <name type="synonym">Physcomitrella patens</name>
    <dbReference type="NCBI Taxonomy" id="3218"/>
    <lineage>
        <taxon>Eukaryota</taxon>
        <taxon>Viridiplantae</taxon>
        <taxon>Streptophyta</taxon>
        <taxon>Embryophyta</taxon>
        <taxon>Bryophyta</taxon>
        <taxon>Bryophytina</taxon>
        <taxon>Bryopsida</taxon>
        <taxon>Funariidae</taxon>
        <taxon>Funariales</taxon>
        <taxon>Funariaceae</taxon>
        <taxon>Physcomitrium</taxon>
    </lineage>
</organism>
<dbReference type="CDD" id="cd09272">
    <property type="entry name" value="RNase_HI_RT_Ty1"/>
    <property type="match status" value="1"/>
</dbReference>
<proteinExistence type="predicted"/>
<evidence type="ECO:0008006" key="4">
    <source>
        <dbReference type="Google" id="ProtNLM"/>
    </source>
</evidence>
<reference evidence="1 3" key="1">
    <citation type="journal article" date="2008" name="Science">
        <title>The Physcomitrella genome reveals evolutionary insights into the conquest of land by plants.</title>
        <authorList>
            <person name="Rensing S."/>
            <person name="Lang D."/>
            <person name="Zimmer A."/>
            <person name="Terry A."/>
            <person name="Salamov A."/>
            <person name="Shapiro H."/>
            <person name="Nishiyama T."/>
            <person name="Perroud P.-F."/>
            <person name="Lindquist E."/>
            <person name="Kamisugi Y."/>
            <person name="Tanahashi T."/>
            <person name="Sakakibara K."/>
            <person name="Fujita T."/>
            <person name="Oishi K."/>
            <person name="Shin-I T."/>
            <person name="Kuroki Y."/>
            <person name="Toyoda A."/>
            <person name="Suzuki Y."/>
            <person name="Hashimoto A."/>
            <person name="Yamaguchi K."/>
            <person name="Sugano A."/>
            <person name="Kohara Y."/>
            <person name="Fujiyama A."/>
            <person name="Anterola A."/>
            <person name="Aoki S."/>
            <person name="Ashton N."/>
            <person name="Barbazuk W.B."/>
            <person name="Barker E."/>
            <person name="Bennetzen J."/>
            <person name="Bezanilla M."/>
            <person name="Blankenship R."/>
            <person name="Cho S.H."/>
            <person name="Dutcher S."/>
            <person name="Estelle M."/>
            <person name="Fawcett J.A."/>
            <person name="Gundlach H."/>
            <person name="Hanada K."/>
            <person name="Heyl A."/>
            <person name="Hicks K.A."/>
            <person name="Hugh J."/>
            <person name="Lohr M."/>
            <person name="Mayer K."/>
            <person name="Melkozernov A."/>
            <person name="Murata T."/>
            <person name="Nelson D."/>
            <person name="Pils B."/>
            <person name="Prigge M."/>
            <person name="Reiss B."/>
            <person name="Renner T."/>
            <person name="Rombauts S."/>
            <person name="Rushton P."/>
            <person name="Sanderfoot A."/>
            <person name="Schween G."/>
            <person name="Shiu S.-H."/>
            <person name="Stueber K."/>
            <person name="Theodoulou F.L."/>
            <person name="Tu H."/>
            <person name="Van de Peer Y."/>
            <person name="Verrier P.J."/>
            <person name="Waters E."/>
            <person name="Wood A."/>
            <person name="Yang L."/>
            <person name="Cove D."/>
            <person name="Cuming A."/>
            <person name="Hasebe M."/>
            <person name="Lucas S."/>
            <person name="Mishler D.B."/>
            <person name="Reski R."/>
            <person name="Grigoriev I."/>
            <person name="Quatrano R.S."/>
            <person name="Boore J.L."/>
        </authorList>
    </citation>
    <scope>NUCLEOTIDE SEQUENCE [LARGE SCALE GENOMIC DNA]</scope>
    <source>
        <strain evidence="2 3">cv. Gransden 2004</strain>
    </source>
</reference>
<protein>
    <recommendedName>
        <fullName evidence="4">Reverse transcriptase Ty1/copia-type domain-containing protein</fullName>
    </recommendedName>
</protein>
<dbReference type="InParanoid" id="A0A2K1JBF0"/>
<dbReference type="PANTHER" id="PTHR11439:SF483">
    <property type="entry name" value="PEPTIDE SYNTHASE GLIP-LIKE, PUTATIVE (AFU_ORTHOLOGUE AFUA_3G12920)-RELATED"/>
    <property type="match status" value="1"/>
</dbReference>
<accession>A0A2K1JBF0</accession>